<protein>
    <submittedName>
        <fullName evidence="3">Conserved oligomeric Golgi complex subunit 7</fullName>
    </submittedName>
</protein>
<evidence type="ECO:0000313" key="1">
    <source>
        <dbReference type="EMBL" id="VDL69044.1"/>
    </source>
</evidence>
<name>A0A0N4XSE7_NIPBR</name>
<gene>
    <name evidence="1" type="ORF">NBR_LOCUS5455</name>
</gene>
<dbReference type="AlphaFoldDB" id="A0A0N4XSE7"/>
<proteinExistence type="predicted"/>
<accession>A0A0N4XSE7</accession>
<dbReference type="Gene3D" id="3.10.10.10">
    <property type="entry name" value="HIV Type 1 Reverse Transcriptase, subunit A, domain 1"/>
    <property type="match status" value="1"/>
</dbReference>
<evidence type="ECO:0000313" key="3">
    <source>
        <dbReference type="WBParaSite" id="NBR_0000544901-mRNA-1"/>
    </source>
</evidence>
<keyword evidence="2" id="KW-1185">Reference proteome</keyword>
<sequence length="324" mass="36289">MSDVARERFDAHAAGIALSHTDRSTLLRELPLVASPLGEVPVVDEQLPKDSERAIFMRENDLRTIHETLLSTLNIIEHVRKIGADGHGSDFSTAAVGYFDILGSIVSGSMMDIIVLRRERFLRSLAVDPKKAMPSYRRLPLAGSTMIHHMRQTVLPELFGKELRDELASGESAISKSVQKLRAQSSKRKKPTTATSPYGKERCVFKHFHSAWSSSTSLEFNFESDLEFPFEQEMGIVYSDVQSGRDAGRLADFLLEWRKLSSDPFILEIVQGFEPKLSEQLHKLREKGVVETVPVGSEVWVSSMFGIPKKEGSVRPIINLKPLN</sequence>
<dbReference type="EMBL" id="UYSL01013237">
    <property type="protein sequence ID" value="VDL69044.1"/>
    <property type="molecule type" value="Genomic_DNA"/>
</dbReference>
<reference evidence="1 2" key="2">
    <citation type="submission" date="2018-11" db="EMBL/GenBank/DDBJ databases">
        <authorList>
            <consortium name="Pathogen Informatics"/>
        </authorList>
    </citation>
    <scope>NUCLEOTIDE SEQUENCE [LARGE SCALE GENOMIC DNA]</scope>
</reference>
<evidence type="ECO:0000313" key="2">
    <source>
        <dbReference type="Proteomes" id="UP000271162"/>
    </source>
</evidence>
<reference evidence="3" key="1">
    <citation type="submission" date="2017-02" db="UniProtKB">
        <authorList>
            <consortium name="WormBaseParasite"/>
        </authorList>
    </citation>
    <scope>IDENTIFICATION</scope>
</reference>
<organism evidence="3">
    <name type="scientific">Nippostrongylus brasiliensis</name>
    <name type="common">Rat hookworm</name>
    <dbReference type="NCBI Taxonomy" id="27835"/>
    <lineage>
        <taxon>Eukaryota</taxon>
        <taxon>Metazoa</taxon>
        <taxon>Ecdysozoa</taxon>
        <taxon>Nematoda</taxon>
        <taxon>Chromadorea</taxon>
        <taxon>Rhabditida</taxon>
        <taxon>Rhabditina</taxon>
        <taxon>Rhabditomorpha</taxon>
        <taxon>Strongyloidea</taxon>
        <taxon>Heligmosomidae</taxon>
        <taxon>Nippostrongylus</taxon>
    </lineage>
</organism>
<dbReference type="Proteomes" id="UP000271162">
    <property type="component" value="Unassembled WGS sequence"/>
</dbReference>
<dbReference type="WBParaSite" id="NBR_0000544901-mRNA-1">
    <property type="protein sequence ID" value="NBR_0000544901-mRNA-1"/>
    <property type="gene ID" value="NBR_0000544901"/>
</dbReference>